<evidence type="ECO:0000256" key="1">
    <source>
        <dbReference type="ARBA" id="ARBA00022603"/>
    </source>
</evidence>
<dbReference type="InterPro" id="IPR041698">
    <property type="entry name" value="Methyltransf_25"/>
</dbReference>
<keyword evidence="1 4" id="KW-0489">Methyltransferase</keyword>
<dbReference type="Gene3D" id="3.40.50.150">
    <property type="entry name" value="Vaccinia Virus protein VP39"/>
    <property type="match status" value="1"/>
</dbReference>
<protein>
    <submittedName>
        <fullName evidence="4">Class I SAM-dependent methyltransferase</fullName>
        <ecNumber evidence="4">2.1.1.-</ecNumber>
    </submittedName>
</protein>
<dbReference type="PANTHER" id="PTHR44942">
    <property type="entry name" value="METHYLTRANSF_11 DOMAIN-CONTAINING PROTEIN"/>
    <property type="match status" value="1"/>
</dbReference>
<keyword evidence="5" id="KW-1185">Reference proteome</keyword>
<evidence type="ECO:0000313" key="4">
    <source>
        <dbReference type="EMBL" id="MFC0523011.1"/>
    </source>
</evidence>
<organism evidence="4 5">
    <name type="scientific">Pontibacillus salicampi</name>
    <dbReference type="NCBI Taxonomy" id="1449801"/>
    <lineage>
        <taxon>Bacteria</taxon>
        <taxon>Bacillati</taxon>
        <taxon>Bacillota</taxon>
        <taxon>Bacilli</taxon>
        <taxon>Bacillales</taxon>
        <taxon>Bacillaceae</taxon>
        <taxon>Pontibacillus</taxon>
    </lineage>
</organism>
<evidence type="ECO:0000256" key="2">
    <source>
        <dbReference type="ARBA" id="ARBA00022679"/>
    </source>
</evidence>
<name>A0ABV6LKT2_9BACI</name>
<dbReference type="EC" id="2.1.1.-" evidence="4"/>
<dbReference type="EMBL" id="JBHLTP010000003">
    <property type="protein sequence ID" value="MFC0523011.1"/>
    <property type="molecule type" value="Genomic_DNA"/>
</dbReference>
<comment type="caution">
    <text evidence="4">The sequence shown here is derived from an EMBL/GenBank/DDBJ whole genome shotgun (WGS) entry which is preliminary data.</text>
</comment>
<dbReference type="SUPFAM" id="SSF53335">
    <property type="entry name" value="S-adenosyl-L-methionine-dependent methyltransferases"/>
    <property type="match status" value="1"/>
</dbReference>
<dbReference type="Pfam" id="PF13649">
    <property type="entry name" value="Methyltransf_25"/>
    <property type="match status" value="1"/>
</dbReference>
<evidence type="ECO:0000313" key="5">
    <source>
        <dbReference type="Proteomes" id="UP001589836"/>
    </source>
</evidence>
<dbReference type="Proteomes" id="UP001589836">
    <property type="component" value="Unassembled WGS sequence"/>
</dbReference>
<accession>A0ABV6LKT2</accession>
<proteinExistence type="predicted"/>
<feature type="domain" description="Methyltransferase" evidence="3">
    <location>
        <begin position="39"/>
        <end position="94"/>
    </location>
</feature>
<dbReference type="CDD" id="cd02440">
    <property type="entry name" value="AdoMet_MTases"/>
    <property type="match status" value="1"/>
</dbReference>
<dbReference type="GO" id="GO:0032259">
    <property type="term" value="P:methylation"/>
    <property type="evidence" value="ECO:0007669"/>
    <property type="project" value="UniProtKB-KW"/>
</dbReference>
<evidence type="ECO:0000259" key="3">
    <source>
        <dbReference type="Pfam" id="PF13649"/>
    </source>
</evidence>
<sequence>MDIFKGTAPYYAKFRPTYPSTLIRWMVDTLKLDGSQRLLDIGCGTGQFTLRFSDWCQDIVGVDMEKGMIQEARKCQKMLGVSNTTWVHGDIHDYLNQTPTL</sequence>
<dbReference type="InterPro" id="IPR051052">
    <property type="entry name" value="Diverse_substrate_MTase"/>
</dbReference>
<gene>
    <name evidence="4" type="ORF">ACFFGV_05310</name>
</gene>
<dbReference type="PANTHER" id="PTHR44942:SF4">
    <property type="entry name" value="METHYLTRANSFERASE TYPE 11 DOMAIN-CONTAINING PROTEIN"/>
    <property type="match status" value="1"/>
</dbReference>
<dbReference type="InterPro" id="IPR029063">
    <property type="entry name" value="SAM-dependent_MTases_sf"/>
</dbReference>
<keyword evidence="2 4" id="KW-0808">Transferase</keyword>
<reference evidence="4 5" key="1">
    <citation type="submission" date="2024-09" db="EMBL/GenBank/DDBJ databases">
        <authorList>
            <person name="Sun Q."/>
            <person name="Mori K."/>
        </authorList>
    </citation>
    <scope>NUCLEOTIDE SEQUENCE [LARGE SCALE GENOMIC DNA]</scope>
    <source>
        <strain evidence="4 5">NCAIM B.02529</strain>
    </source>
</reference>
<dbReference type="GO" id="GO:0008168">
    <property type="term" value="F:methyltransferase activity"/>
    <property type="evidence" value="ECO:0007669"/>
    <property type="project" value="UniProtKB-KW"/>
</dbReference>